<accession>A0ABW2IHW9</accession>
<dbReference type="Pfam" id="PF05721">
    <property type="entry name" value="PhyH"/>
    <property type="match status" value="1"/>
</dbReference>
<proteinExistence type="predicted"/>
<dbReference type="RefSeq" id="WP_382165527.1">
    <property type="nucleotide sequence ID" value="NZ_JBHTBR010000002.1"/>
</dbReference>
<dbReference type="PANTHER" id="PTHR20883">
    <property type="entry name" value="PHYTANOYL-COA DIOXYGENASE DOMAIN CONTAINING 1"/>
    <property type="match status" value="1"/>
</dbReference>
<dbReference type="PANTHER" id="PTHR20883:SF49">
    <property type="entry name" value="PHYTANOYL-COA DIOXYGENASE"/>
    <property type="match status" value="1"/>
</dbReference>
<dbReference type="SUPFAM" id="SSF51197">
    <property type="entry name" value="Clavaminate synthase-like"/>
    <property type="match status" value="1"/>
</dbReference>
<keyword evidence="1" id="KW-0223">Dioxygenase</keyword>
<protein>
    <submittedName>
        <fullName evidence="1">Phytanoyl-CoA dioxygenase family protein</fullName>
    </submittedName>
</protein>
<organism evidence="1 2">
    <name type="scientific">Hirschia litorea</name>
    <dbReference type="NCBI Taxonomy" id="1199156"/>
    <lineage>
        <taxon>Bacteria</taxon>
        <taxon>Pseudomonadati</taxon>
        <taxon>Pseudomonadota</taxon>
        <taxon>Alphaproteobacteria</taxon>
        <taxon>Hyphomonadales</taxon>
        <taxon>Hyphomonadaceae</taxon>
        <taxon>Hirschia</taxon>
    </lineage>
</organism>
<comment type="caution">
    <text evidence="1">The sequence shown here is derived from an EMBL/GenBank/DDBJ whole genome shotgun (WGS) entry which is preliminary data.</text>
</comment>
<gene>
    <name evidence="1" type="ORF">ACFQS8_02870</name>
</gene>
<dbReference type="Proteomes" id="UP001596492">
    <property type="component" value="Unassembled WGS sequence"/>
</dbReference>
<dbReference type="Gene3D" id="2.60.120.620">
    <property type="entry name" value="q2cbj1_9rhob like domain"/>
    <property type="match status" value="1"/>
</dbReference>
<evidence type="ECO:0000313" key="2">
    <source>
        <dbReference type="Proteomes" id="UP001596492"/>
    </source>
</evidence>
<reference evidence="2" key="1">
    <citation type="journal article" date="2019" name="Int. J. Syst. Evol. Microbiol.">
        <title>The Global Catalogue of Microorganisms (GCM) 10K type strain sequencing project: providing services to taxonomists for standard genome sequencing and annotation.</title>
        <authorList>
            <consortium name="The Broad Institute Genomics Platform"/>
            <consortium name="The Broad Institute Genome Sequencing Center for Infectious Disease"/>
            <person name="Wu L."/>
            <person name="Ma J."/>
        </authorList>
    </citation>
    <scope>NUCLEOTIDE SEQUENCE [LARGE SCALE GENOMIC DNA]</scope>
    <source>
        <strain evidence="2">CCUG 51308</strain>
    </source>
</reference>
<dbReference type="GO" id="GO:0051213">
    <property type="term" value="F:dioxygenase activity"/>
    <property type="evidence" value="ECO:0007669"/>
    <property type="project" value="UniProtKB-KW"/>
</dbReference>
<keyword evidence="1" id="KW-0560">Oxidoreductase</keyword>
<dbReference type="EMBL" id="JBHTBR010000002">
    <property type="protein sequence ID" value="MFC7290547.1"/>
    <property type="molecule type" value="Genomic_DNA"/>
</dbReference>
<dbReference type="InterPro" id="IPR008775">
    <property type="entry name" value="Phytyl_CoA_dOase-like"/>
</dbReference>
<evidence type="ECO:0000313" key="1">
    <source>
        <dbReference type="EMBL" id="MFC7290547.1"/>
    </source>
</evidence>
<name>A0ABW2IHW9_9PROT</name>
<keyword evidence="2" id="KW-1185">Reference proteome</keyword>
<sequence length="342" mass="37857">MTFSLTSLEQKQAFEADGVVCLRNQISPEEIERLRSSIDRQTQAVSSSPTAYDFENIAAQLWAASNGISAGEAARFEVNALAQMILADPTARPLQEPQAATKSTGSFVYDASGWRHDDGIRELALDSVLPQLASELLGSECVNFWEDTTFVKTPNTRQKTAFHQDLGYNHFEGEQSIVFWIALDDVDQQNGGMRYVRGSHKWGQVYAPNMFVAQTTMPGAQAPKVPDIEADEGAYDLMHFDVKPGDIIAHHVLCVHGAGGNMTSRQRRAISFQYCGDDVRYFERPGAAPRAYTIDKLNNGDRLYSRDFPTVWPRPWPGVKLSNLYGAMDLLNSSGIPSRTAA</sequence>